<evidence type="ECO:0000256" key="1">
    <source>
        <dbReference type="ARBA" id="ARBA00023157"/>
    </source>
</evidence>
<dbReference type="GO" id="GO:0016209">
    <property type="term" value="F:antioxidant activity"/>
    <property type="evidence" value="ECO:0007669"/>
    <property type="project" value="InterPro"/>
</dbReference>
<evidence type="ECO:0000256" key="2">
    <source>
        <dbReference type="SAM" id="SignalP"/>
    </source>
</evidence>
<dbReference type="PROSITE" id="PS51352">
    <property type="entry name" value="THIOREDOXIN_2"/>
    <property type="match status" value="1"/>
</dbReference>
<reference evidence="5" key="1">
    <citation type="submission" date="2015-07" db="EMBL/GenBank/DDBJ databases">
        <title>Fjat-10036 dsm4.</title>
        <authorList>
            <person name="Liu B."/>
            <person name="Wang J."/>
            <person name="Zhu Y."/>
            <person name="Liu G."/>
            <person name="Chen Q."/>
            <person name="Chen Z."/>
            <person name="Lan J."/>
            <person name="Che J."/>
            <person name="Ge C."/>
            <person name="Shi H."/>
            <person name="Pan Z."/>
            <person name="Liu X."/>
        </authorList>
    </citation>
    <scope>NUCLEOTIDE SEQUENCE [LARGE SCALE GENOMIC DNA]</scope>
    <source>
        <strain evidence="5">DSM 4</strain>
    </source>
</reference>
<keyword evidence="1" id="KW-1015">Disulfide bond</keyword>
<protein>
    <submittedName>
        <fullName evidence="4">Alkyl hydroperoxide reductase</fullName>
    </submittedName>
</protein>
<evidence type="ECO:0000313" key="5">
    <source>
        <dbReference type="Proteomes" id="UP000037109"/>
    </source>
</evidence>
<gene>
    <name evidence="4" type="ORF">AF332_18605</name>
</gene>
<dbReference type="InterPro" id="IPR000866">
    <property type="entry name" value="AhpC/TSA"/>
</dbReference>
<dbReference type="InterPro" id="IPR017937">
    <property type="entry name" value="Thioredoxin_CS"/>
</dbReference>
<dbReference type="InterPro" id="IPR036249">
    <property type="entry name" value="Thioredoxin-like_sf"/>
</dbReference>
<dbReference type="PANTHER" id="PTHR42852">
    <property type="entry name" value="THIOL:DISULFIDE INTERCHANGE PROTEIN DSBE"/>
    <property type="match status" value="1"/>
</dbReference>
<accession>A0A0M0GGP8</accession>
<evidence type="ECO:0000313" key="4">
    <source>
        <dbReference type="EMBL" id="KON88616.1"/>
    </source>
</evidence>
<sequence>MVKKMIAASVLLIMITAIIVVQAVEKDDVESQPVNQTGLGIGLKAPDFELNNLQGETIKLSDFKGKKVMLNFWATWCPPCKAEMPDIQKFYTQKGDEVAILAVNIDPQSDVAGFAEEMRVNFPILLDVDEKASNAYQILTIPTTYFIDEEGIIRNKYLSAMSMEIMNQYMDEM</sequence>
<evidence type="ECO:0000259" key="3">
    <source>
        <dbReference type="PROSITE" id="PS51352"/>
    </source>
</evidence>
<name>A0A0M0GGP8_SPOGL</name>
<organism evidence="4 5">
    <name type="scientific">Sporosarcina globispora</name>
    <name type="common">Bacillus globisporus</name>
    <dbReference type="NCBI Taxonomy" id="1459"/>
    <lineage>
        <taxon>Bacteria</taxon>
        <taxon>Bacillati</taxon>
        <taxon>Bacillota</taxon>
        <taxon>Bacilli</taxon>
        <taxon>Bacillales</taxon>
        <taxon>Caryophanaceae</taxon>
        <taxon>Sporosarcina</taxon>
    </lineage>
</organism>
<dbReference type="InterPro" id="IPR050553">
    <property type="entry name" value="Thioredoxin_ResA/DsbE_sf"/>
</dbReference>
<dbReference type="RefSeq" id="WP_053435993.1">
    <property type="nucleotide sequence ID" value="NZ_LGUF01000007.1"/>
</dbReference>
<proteinExistence type="predicted"/>
<feature type="domain" description="Thioredoxin" evidence="3">
    <location>
        <begin position="39"/>
        <end position="173"/>
    </location>
</feature>
<dbReference type="PROSITE" id="PS00194">
    <property type="entry name" value="THIOREDOXIN_1"/>
    <property type="match status" value="1"/>
</dbReference>
<dbReference type="PATRIC" id="fig|1459.3.peg.4095"/>
<comment type="caution">
    <text evidence="4">The sequence shown here is derived from an EMBL/GenBank/DDBJ whole genome shotgun (WGS) entry which is preliminary data.</text>
</comment>
<dbReference type="Gene3D" id="3.40.30.10">
    <property type="entry name" value="Glutaredoxin"/>
    <property type="match status" value="1"/>
</dbReference>
<feature type="chain" id="PRO_5005599494" evidence="2">
    <location>
        <begin position="24"/>
        <end position="173"/>
    </location>
</feature>
<dbReference type="EMBL" id="LGUF01000007">
    <property type="protein sequence ID" value="KON88616.1"/>
    <property type="molecule type" value="Genomic_DNA"/>
</dbReference>
<keyword evidence="2" id="KW-0732">Signal</keyword>
<dbReference type="Pfam" id="PF00578">
    <property type="entry name" value="AhpC-TSA"/>
    <property type="match status" value="1"/>
</dbReference>
<dbReference type="CDD" id="cd02966">
    <property type="entry name" value="TlpA_like_family"/>
    <property type="match status" value="1"/>
</dbReference>
<dbReference type="SUPFAM" id="SSF52833">
    <property type="entry name" value="Thioredoxin-like"/>
    <property type="match status" value="1"/>
</dbReference>
<dbReference type="InterPro" id="IPR013766">
    <property type="entry name" value="Thioredoxin_domain"/>
</dbReference>
<dbReference type="STRING" id="1459.AF332_18605"/>
<keyword evidence="5" id="KW-1185">Reference proteome</keyword>
<feature type="signal peptide" evidence="2">
    <location>
        <begin position="1"/>
        <end position="23"/>
    </location>
</feature>
<dbReference type="OrthoDB" id="25753at2"/>
<dbReference type="GO" id="GO:0016491">
    <property type="term" value="F:oxidoreductase activity"/>
    <property type="evidence" value="ECO:0007669"/>
    <property type="project" value="InterPro"/>
</dbReference>
<dbReference type="AlphaFoldDB" id="A0A0M0GGP8"/>
<dbReference type="Proteomes" id="UP000037109">
    <property type="component" value="Unassembled WGS sequence"/>
</dbReference>
<dbReference type="PANTHER" id="PTHR42852:SF1">
    <property type="entry name" value="THIOREDOXIN-LIKE PROTEIN YNEN"/>
    <property type="match status" value="1"/>
</dbReference>